<evidence type="ECO:0000256" key="2">
    <source>
        <dbReference type="ARBA" id="ARBA00022519"/>
    </source>
</evidence>
<comment type="caution">
    <text evidence="6">The sequence shown here is derived from an EMBL/GenBank/DDBJ whole genome shotgun (WGS) entry which is preliminary data.</text>
</comment>
<dbReference type="InterPro" id="IPR010664">
    <property type="entry name" value="LipoPS_assembly_LptC-rel"/>
</dbReference>
<dbReference type="InterPro" id="IPR052363">
    <property type="entry name" value="LPS_export_LptC"/>
</dbReference>
<keyword evidence="3" id="KW-0812">Transmembrane</keyword>
<dbReference type="EMBL" id="JBHSBU010000001">
    <property type="protein sequence ID" value="MFC4159923.1"/>
    <property type="molecule type" value="Genomic_DNA"/>
</dbReference>
<evidence type="ECO:0000256" key="3">
    <source>
        <dbReference type="ARBA" id="ARBA00022692"/>
    </source>
</evidence>
<evidence type="ECO:0000256" key="5">
    <source>
        <dbReference type="ARBA" id="ARBA00023136"/>
    </source>
</evidence>
<dbReference type="InterPro" id="IPR026265">
    <property type="entry name" value="LptC"/>
</dbReference>
<keyword evidence="4" id="KW-1133">Transmembrane helix</keyword>
<keyword evidence="7" id="KW-1185">Reference proteome</keyword>
<keyword evidence="1" id="KW-1003">Cell membrane</keyword>
<keyword evidence="5" id="KW-0472">Membrane</keyword>
<evidence type="ECO:0000313" key="7">
    <source>
        <dbReference type="Proteomes" id="UP001595791"/>
    </source>
</evidence>
<evidence type="ECO:0000313" key="6">
    <source>
        <dbReference type="EMBL" id="MFC4159923.1"/>
    </source>
</evidence>
<evidence type="ECO:0000256" key="4">
    <source>
        <dbReference type="ARBA" id="ARBA00022989"/>
    </source>
</evidence>
<protein>
    <submittedName>
        <fullName evidence="6">LPS export ABC transporter periplasmic protein LptC</fullName>
    </submittedName>
</protein>
<keyword evidence="2" id="KW-0997">Cell inner membrane</keyword>
<dbReference type="Pfam" id="PF06835">
    <property type="entry name" value="LptC"/>
    <property type="match status" value="1"/>
</dbReference>
<dbReference type="Proteomes" id="UP001595791">
    <property type="component" value="Unassembled WGS sequence"/>
</dbReference>
<proteinExistence type="predicted"/>
<reference evidence="7" key="1">
    <citation type="journal article" date="2019" name="Int. J. Syst. Evol. Microbiol.">
        <title>The Global Catalogue of Microorganisms (GCM) 10K type strain sequencing project: providing services to taxonomists for standard genome sequencing and annotation.</title>
        <authorList>
            <consortium name="The Broad Institute Genomics Platform"/>
            <consortium name="The Broad Institute Genome Sequencing Center for Infectious Disease"/>
            <person name="Wu L."/>
            <person name="Ma J."/>
        </authorList>
    </citation>
    <scope>NUCLEOTIDE SEQUENCE [LARGE SCALE GENOMIC DNA]</scope>
    <source>
        <strain evidence="7">LMG 29894</strain>
    </source>
</reference>
<evidence type="ECO:0000256" key="1">
    <source>
        <dbReference type="ARBA" id="ARBA00022475"/>
    </source>
</evidence>
<sequence length="192" mass="21061">MLPDRAARAFPLLLLGLMAGLAYWLDFITELPQFAPGPVRQSPDLVARKVTSTAFGQDGRPLYRLAAAEMRRFPGGQNAEFDQPRLVRTLPGTPELTVVGDTAQVTEAGDKVWFEGGVTVTRAPFEGRPAVVIRASRVEFDAVTGAARSEAPVDADAGTSRMRGNGFEYDHERAVLKVHRQGRIEYDPPKKR</sequence>
<name>A0ABV8MS12_9NEIS</name>
<dbReference type="Gene3D" id="2.60.450.10">
    <property type="entry name" value="Lipopolysaccharide (LPS) transport protein A like domain"/>
    <property type="match status" value="1"/>
</dbReference>
<organism evidence="6 7">
    <name type="scientific">Chitinimonas lacunae</name>
    <dbReference type="NCBI Taxonomy" id="1963018"/>
    <lineage>
        <taxon>Bacteria</taxon>
        <taxon>Pseudomonadati</taxon>
        <taxon>Pseudomonadota</taxon>
        <taxon>Betaproteobacteria</taxon>
        <taxon>Neisseriales</taxon>
        <taxon>Chitinibacteraceae</taxon>
        <taxon>Chitinimonas</taxon>
    </lineage>
</organism>
<dbReference type="RefSeq" id="WP_378164196.1">
    <property type="nucleotide sequence ID" value="NZ_JBHSBU010000001.1"/>
</dbReference>
<accession>A0ABV8MS12</accession>
<dbReference type="PANTHER" id="PTHR37481:SF1">
    <property type="entry name" value="LIPOPOLYSACCHARIDE EXPORT SYSTEM PROTEIN LPTC"/>
    <property type="match status" value="1"/>
</dbReference>
<dbReference type="NCBIfam" id="TIGR04409">
    <property type="entry name" value="LptC_YrbK"/>
    <property type="match status" value="1"/>
</dbReference>
<gene>
    <name evidence="6" type="primary">lptC</name>
    <name evidence="6" type="ORF">ACFOW7_11260</name>
</gene>
<dbReference type="PANTHER" id="PTHR37481">
    <property type="entry name" value="LIPOPOLYSACCHARIDE EXPORT SYSTEM PROTEIN LPTC"/>
    <property type="match status" value="1"/>
</dbReference>